<evidence type="ECO:0000256" key="4">
    <source>
        <dbReference type="ARBA" id="ARBA00022679"/>
    </source>
</evidence>
<evidence type="ECO:0000256" key="2">
    <source>
        <dbReference type="ARBA" id="ARBA00012980"/>
    </source>
</evidence>
<evidence type="ECO:0000256" key="5">
    <source>
        <dbReference type="ARBA" id="ARBA00022727"/>
    </source>
</evidence>
<protein>
    <recommendedName>
        <fullName evidence="3 12">Thymidylate kinase</fullName>
        <ecNumber evidence="2 12">2.7.4.9</ecNumber>
    </recommendedName>
    <alternativeName>
        <fullName evidence="9 12">dTMP kinase</fullName>
    </alternativeName>
</protein>
<evidence type="ECO:0000256" key="11">
    <source>
        <dbReference type="ARBA" id="ARBA00057735"/>
    </source>
</evidence>
<keyword evidence="4 12" id="KW-0808">Transferase</keyword>
<accession>A0A368BNG0</accession>
<feature type="domain" description="Thymidylate kinase-like" evidence="13">
    <location>
        <begin position="5"/>
        <end position="190"/>
    </location>
</feature>
<dbReference type="InterPro" id="IPR027417">
    <property type="entry name" value="P-loop_NTPase"/>
</dbReference>
<evidence type="ECO:0000313" key="15">
    <source>
        <dbReference type="Proteomes" id="UP000252147"/>
    </source>
</evidence>
<feature type="binding site" evidence="12">
    <location>
        <begin position="7"/>
        <end position="14"/>
    </location>
    <ligand>
        <name>ATP</name>
        <dbReference type="ChEBI" id="CHEBI:30616"/>
    </ligand>
</feature>
<name>A0A368BNG0_9GAMM</name>
<comment type="similarity">
    <text evidence="1 12">Belongs to the thymidylate kinase family.</text>
</comment>
<sequence length="204" mass="22775">MFISFEGIEGSGKSTQIQLLKEFLNQKGLNPVVIREPGGTQIGEKVRDIFLTKTNEYFDPLTEVLLLYSSRKQLDTNVIKPALSAGKIVIADRFADATIAYQAYGKSVPKDFIAQLHSDLEITNPDLTFFIDILPELSKARISDRESDRMESESIKFFSKVRSGYQACAKDAERVITIGGTDSIEDIFVKIKEAVAKKLNVSME</sequence>
<evidence type="ECO:0000256" key="12">
    <source>
        <dbReference type="HAMAP-Rule" id="MF_00165"/>
    </source>
</evidence>
<proteinExistence type="inferred from homology"/>
<dbReference type="InterPro" id="IPR018094">
    <property type="entry name" value="Thymidylate_kinase"/>
</dbReference>
<keyword evidence="6 12" id="KW-0547">Nucleotide-binding</keyword>
<evidence type="ECO:0000256" key="1">
    <source>
        <dbReference type="ARBA" id="ARBA00009776"/>
    </source>
</evidence>
<evidence type="ECO:0000256" key="8">
    <source>
        <dbReference type="ARBA" id="ARBA00022840"/>
    </source>
</evidence>
<dbReference type="GO" id="GO:0006227">
    <property type="term" value="P:dUDP biosynthetic process"/>
    <property type="evidence" value="ECO:0007669"/>
    <property type="project" value="TreeGrafter"/>
</dbReference>
<gene>
    <name evidence="12 14" type="primary">tmk</name>
    <name evidence="14" type="ORF">DBW97_02260</name>
</gene>
<dbReference type="GO" id="GO:0004798">
    <property type="term" value="F:dTMP kinase activity"/>
    <property type="evidence" value="ECO:0007669"/>
    <property type="project" value="UniProtKB-UniRule"/>
</dbReference>
<dbReference type="InterPro" id="IPR039430">
    <property type="entry name" value="Thymidylate_kin-like_dom"/>
</dbReference>
<dbReference type="Gene3D" id="3.40.50.300">
    <property type="entry name" value="P-loop containing nucleotide triphosphate hydrolases"/>
    <property type="match status" value="1"/>
</dbReference>
<dbReference type="CDD" id="cd01672">
    <property type="entry name" value="TMPK"/>
    <property type="match status" value="1"/>
</dbReference>
<evidence type="ECO:0000256" key="7">
    <source>
        <dbReference type="ARBA" id="ARBA00022777"/>
    </source>
</evidence>
<dbReference type="Proteomes" id="UP000252147">
    <property type="component" value="Unassembled WGS sequence"/>
</dbReference>
<dbReference type="GO" id="GO:0006235">
    <property type="term" value="P:dTTP biosynthetic process"/>
    <property type="evidence" value="ECO:0007669"/>
    <property type="project" value="UniProtKB-UniRule"/>
</dbReference>
<keyword evidence="5 12" id="KW-0545">Nucleotide biosynthesis</keyword>
<evidence type="ECO:0000256" key="9">
    <source>
        <dbReference type="ARBA" id="ARBA00029962"/>
    </source>
</evidence>
<comment type="caution">
    <text evidence="14">The sequence shown here is derived from an EMBL/GenBank/DDBJ whole genome shotgun (WGS) entry which is preliminary data.</text>
</comment>
<dbReference type="PANTHER" id="PTHR10344">
    <property type="entry name" value="THYMIDYLATE KINASE"/>
    <property type="match status" value="1"/>
</dbReference>
<evidence type="ECO:0000256" key="3">
    <source>
        <dbReference type="ARBA" id="ARBA00017144"/>
    </source>
</evidence>
<comment type="function">
    <text evidence="11 12">Phosphorylation of dTMP to form dTDP in both de novo and salvage pathways of dTTP synthesis.</text>
</comment>
<dbReference type="GO" id="GO:0006233">
    <property type="term" value="P:dTDP biosynthetic process"/>
    <property type="evidence" value="ECO:0007669"/>
    <property type="project" value="InterPro"/>
</dbReference>
<dbReference type="EC" id="2.7.4.9" evidence="2 12"/>
<dbReference type="AlphaFoldDB" id="A0A368BNG0"/>
<organism evidence="14 15">
    <name type="scientific">SAR86 cluster bacterium</name>
    <dbReference type="NCBI Taxonomy" id="2030880"/>
    <lineage>
        <taxon>Bacteria</taxon>
        <taxon>Pseudomonadati</taxon>
        <taxon>Pseudomonadota</taxon>
        <taxon>Gammaproteobacteria</taxon>
        <taxon>SAR86 cluster</taxon>
    </lineage>
</organism>
<evidence type="ECO:0000259" key="13">
    <source>
        <dbReference type="Pfam" id="PF02223"/>
    </source>
</evidence>
<dbReference type="Pfam" id="PF02223">
    <property type="entry name" value="Thymidylate_kin"/>
    <property type="match status" value="1"/>
</dbReference>
<evidence type="ECO:0000313" key="14">
    <source>
        <dbReference type="EMBL" id="RCL38859.1"/>
    </source>
</evidence>
<dbReference type="GO" id="GO:0005524">
    <property type="term" value="F:ATP binding"/>
    <property type="evidence" value="ECO:0007669"/>
    <property type="project" value="UniProtKB-UniRule"/>
</dbReference>
<evidence type="ECO:0000256" key="6">
    <source>
        <dbReference type="ARBA" id="ARBA00022741"/>
    </source>
</evidence>
<dbReference type="EMBL" id="QOPD01000002">
    <property type="protein sequence ID" value="RCL38859.1"/>
    <property type="molecule type" value="Genomic_DNA"/>
</dbReference>
<dbReference type="NCBIfam" id="TIGR00041">
    <property type="entry name" value="DTMP_kinase"/>
    <property type="match status" value="1"/>
</dbReference>
<keyword evidence="8 12" id="KW-0067">ATP-binding</keyword>
<evidence type="ECO:0000256" key="10">
    <source>
        <dbReference type="ARBA" id="ARBA00048743"/>
    </source>
</evidence>
<dbReference type="GO" id="GO:0005829">
    <property type="term" value="C:cytosol"/>
    <property type="evidence" value="ECO:0007669"/>
    <property type="project" value="TreeGrafter"/>
</dbReference>
<dbReference type="HAMAP" id="MF_00165">
    <property type="entry name" value="Thymidylate_kinase"/>
    <property type="match status" value="1"/>
</dbReference>
<reference evidence="14 15" key="1">
    <citation type="journal article" date="2018" name="Microbiome">
        <title>Fine metagenomic profile of the Mediterranean stratified and mixed water columns revealed by assembly and recruitment.</title>
        <authorList>
            <person name="Haro-Moreno J.M."/>
            <person name="Lopez-Perez M."/>
            <person name="De La Torre J.R."/>
            <person name="Picazo A."/>
            <person name="Camacho A."/>
            <person name="Rodriguez-Valera F."/>
        </authorList>
    </citation>
    <scope>NUCLEOTIDE SEQUENCE [LARGE SCALE GENOMIC DNA]</scope>
    <source>
        <strain evidence="14">MED-G83</strain>
    </source>
</reference>
<keyword evidence="7 12" id="KW-0418">Kinase</keyword>
<dbReference type="PANTHER" id="PTHR10344:SF4">
    <property type="entry name" value="UMP-CMP KINASE 2, MITOCHONDRIAL"/>
    <property type="match status" value="1"/>
</dbReference>
<comment type="catalytic activity">
    <reaction evidence="10 12">
        <text>dTMP + ATP = dTDP + ADP</text>
        <dbReference type="Rhea" id="RHEA:13517"/>
        <dbReference type="ChEBI" id="CHEBI:30616"/>
        <dbReference type="ChEBI" id="CHEBI:58369"/>
        <dbReference type="ChEBI" id="CHEBI:63528"/>
        <dbReference type="ChEBI" id="CHEBI:456216"/>
        <dbReference type="EC" id="2.7.4.9"/>
    </reaction>
</comment>
<dbReference type="FunFam" id="3.40.50.300:FF:000225">
    <property type="entry name" value="Thymidylate kinase"/>
    <property type="match status" value="1"/>
</dbReference>
<dbReference type="SUPFAM" id="SSF52540">
    <property type="entry name" value="P-loop containing nucleoside triphosphate hydrolases"/>
    <property type="match status" value="1"/>
</dbReference>